<feature type="transmembrane region" description="Helical" evidence="8">
    <location>
        <begin position="268"/>
        <end position="285"/>
    </location>
</feature>
<dbReference type="EMBL" id="CP017707">
    <property type="protein sequence ID" value="AOZ51015.1"/>
    <property type="molecule type" value="Genomic_DNA"/>
</dbReference>
<evidence type="ECO:0000256" key="6">
    <source>
        <dbReference type="ARBA" id="ARBA00022989"/>
    </source>
</evidence>
<dbReference type="RefSeq" id="WP_070980316.1">
    <property type="nucleotide sequence ID" value="NZ_CP017707.1"/>
</dbReference>
<accession>A0A1D9LIA7</accession>
<dbReference type="InterPro" id="IPR011701">
    <property type="entry name" value="MFS"/>
</dbReference>
<dbReference type="GO" id="GO:0022857">
    <property type="term" value="F:transmembrane transporter activity"/>
    <property type="evidence" value="ECO:0007669"/>
    <property type="project" value="InterPro"/>
</dbReference>
<dbReference type="PANTHER" id="PTHR23535">
    <property type="entry name" value="SUGAR EFFLUX TRANSPORTER A-RELATED"/>
    <property type="match status" value="1"/>
</dbReference>
<dbReference type="AlphaFoldDB" id="A0A1D9LIA7"/>
<feature type="transmembrane region" description="Helical" evidence="8">
    <location>
        <begin position="200"/>
        <end position="220"/>
    </location>
</feature>
<keyword evidence="3" id="KW-1003">Cell membrane</keyword>
<evidence type="ECO:0000256" key="2">
    <source>
        <dbReference type="ARBA" id="ARBA00022448"/>
    </source>
</evidence>
<evidence type="ECO:0000256" key="3">
    <source>
        <dbReference type="ARBA" id="ARBA00022475"/>
    </source>
</evidence>
<gene>
    <name evidence="9" type="ORF">BKX93_14140</name>
</gene>
<proteinExistence type="predicted"/>
<dbReference type="SUPFAM" id="SSF103473">
    <property type="entry name" value="MFS general substrate transporter"/>
    <property type="match status" value="1"/>
</dbReference>
<feature type="transmembrane region" description="Helical" evidence="8">
    <location>
        <begin position="72"/>
        <end position="90"/>
    </location>
</feature>
<keyword evidence="6 8" id="KW-1133">Transmembrane helix</keyword>
<keyword evidence="7 8" id="KW-0472">Membrane</keyword>
<evidence type="ECO:0000256" key="7">
    <source>
        <dbReference type="ARBA" id="ARBA00023136"/>
    </source>
</evidence>
<evidence type="ECO:0000313" key="9">
    <source>
        <dbReference type="EMBL" id="AOZ51015.1"/>
    </source>
</evidence>
<feature type="transmembrane region" description="Helical" evidence="8">
    <location>
        <begin position="235"/>
        <end position="256"/>
    </location>
</feature>
<dbReference type="CDD" id="cd17471">
    <property type="entry name" value="MFS_Set"/>
    <property type="match status" value="1"/>
</dbReference>
<name>A0A1D9LIA7_9NEIS</name>
<evidence type="ECO:0008006" key="11">
    <source>
        <dbReference type="Google" id="ProtNLM"/>
    </source>
</evidence>
<feature type="transmembrane region" description="Helical" evidence="8">
    <location>
        <begin position="96"/>
        <end position="119"/>
    </location>
</feature>
<sequence length="389" mass="41067">MTFRDSSLLASIFLTGMSTALFNPLQSSFFVRELGASPGFVGVYMALSIGCAMLTSHWIGSRSDDGRPRQRLIRVSALAGMLAFLAFATLRDKVWLALASLTLVSLTSIAAPQLFALAASRSSGNGAGMLGSMRAMVSLAWVIGPPLSFGIAAALGYQAAFALLIAIYGLIWLASHRLPASDKPQTAPAAAAIDDKPGKAMWLVAAGIGVLYVAINNYIIQMPLHLALQPHAPSWLPGVLFGLTAAIEIPLMMLSGKISRRWPPEEQLLAAAMLGAGYYIVFVMVDAWQLILLLQWLPAACIALSATAGLQLCQRLARERLGYASTLYSNAISAGMALGALIGGGIAAVWGYRASLALCSAACLLASLLFLWLRGERTRAAGALAPQMK</sequence>
<keyword evidence="2" id="KW-0813">Transport</keyword>
<evidence type="ECO:0000256" key="1">
    <source>
        <dbReference type="ARBA" id="ARBA00004651"/>
    </source>
</evidence>
<dbReference type="STRING" id="1108595.BKX93_14140"/>
<dbReference type="Gene3D" id="1.20.1250.20">
    <property type="entry name" value="MFS general substrate transporter like domains"/>
    <property type="match status" value="2"/>
</dbReference>
<evidence type="ECO:0000256" key="5">
    <source>
        <dbReference type="ARBA" id="ARBA00022692"/>
    </source>
</evidence>
<feature type="transmembrane region" description="Helical" evidence="8">
    <location>
        <begin position="126"/>
        <end position="143"/>
    </location>
</feature>
<evidence type="ECO:0000256" key="8">
    <source>
        <dbReference type="SAM" id="Phobius"/>
    </source>
</evidence>
<keyword evidence="4" id="KW-0762">Sugar transport</keyword>
<feature type="transmembrane region" description="Helical" evidence="8">
    <location>
        <begin position="291"/>
        <end position="313"/>
    </location>
</feature>
<feature type="transmembrane region" description="Helical" evidence="8">
    <location>
        <begin position="149"/>
        <end position="173"/>
    </location>
</feature>
<feature type="transmembrane region" description="Helical" evidence="8">
    <location>
        <begin position="38"/>
        <end position="60"/>
    </location>
</feature>
<evidence type="ECO:0000256" key="4">
    <source>
        <dbReference type="ARBA" id="ARBA00022597"/>
    </source>
</evidence>
<feature type="transmembrane region" description="Helical" evidence="8">
    <location>
        <begin position="354"/>
        <end position="373"/>
    </location>
</feature>
<dbReference type="KEGG" id="cvc:BKX93_14140"/>
<evidence type="ECO:0000313" key="10">
    <source>
        <dbReference type="Proteomes" id="UP000178776"/>
    </source>
</evidence>
<dbReference type="InterPro" id="IPR036259">
    <property type="entry name" value="MFS_trans_sf"/>
</dbReference>
<feature type="transmembrane region" description="Helical" evidence="8">
    <location>
        <begin position="325"/>
        <end position="348"/>
    </location>
</feature>
<dbReference type="GeneID" id="68842345"/>
<dbReference type="GO" id="GO:0005886">
    <property type="term" value="C:plasma membrane"/>
    <property type="evidence" value="ECO:0007669"/>
    <property type="project" value="UniProtKB-SubCell"/>
</dbReference>
<dbReference type="Proteomes" id="UP000178776">
    <property type="component" value="Chromosome"/>
</dbReference>
<organism evidence="9 10">
    <name type="scientific">Chromobacterium vaccinii</name>
    <dbReference type="NCBI Taxonomy" id="1108595"/>
    <lineage>
        <taxon>Bacteria</taxon>
        <taxon>Pseudomonadati</taxon>
        <taxon>Pseudomonadota</taxon>
        <taxon>Betaproteobacteria</taxon>
        <taxon>Neisseriales</taxon>
        <taxon>Chromobacteriaceae</taxon>
        <taxon>Chromobacterium</taxon>
    </lineage>
</organism>
<dbReference type="PANTHER" id="PTHR23535:SF2">
    <property type="entry name" value="SUGAR EFFLUX TRANSPORTER A-RELATED"/>
    <property type="match status" value="1"/>
</dbReference>
<reference evidence="9 10" key="1">
    <citation type="submission" date="2016-10" db="EMBL/GenBank/DDBJ databases">
        <title>Chromobacterium muskegensis sp. nov., an insecticidal bacterium isolated from Sphagnum bogs.</title>
        <authorList>
            <person name="Sparks M.E."/>
            <person name="Blackburn M.B."/>
            <person name="Gundersen-Rindal D.E."/>
            <person name="Mitchell A."/>
            <person name="Farrar R."/>
            <person name="Kuhar D."/>
        </authorList>
    </citation>
    <scope>NUCLEOTIDE SEQUENCE [LARGE SCALE GENOMIC DNA]</scope>
    <source>
        <strain evidence="9 10">21-1</strain>
    </source>
</reference>
<comment type="subcellular location">
    <subcellularLocation>
        <location evidence="1">Cell membrane</location>
        <topology evidence="1">Multi-pass membrane protein</topology>
    </subcellularLocation>
</comment>
<protein>
    <recommendedName>
        <fullName evidence="11">MFS transporter</fullName>
    </recommendedName>
</protein>
<dbReference type="Pfam" id="PF07690">
    <property type="entry name" value="MFS_1"/>
    <property type="match status" value="1"/>
</dbReference>
<keyword evidence="5 8" id="KW-0812">Transmembrane</keyword>